<organism evidence="5 6">
    <name type="scientific">Leptidea sinapis</name>
    <dbReference type="NCBI Taxonomy" id="189913"/>
    <lineage>
        <taxon>Eukaryota</taxon>
        <taxon>Metazoa</taxon>
        <taxon>Ecdysozoa</taxon>
        <taxon>Arthropoda</taxon>
        <taxon>Hexapoda</taxon>
        <taxon>Insecta</taxon>
        <taxon>Pterygota</taxon>
        <taxon>Neoptera</taxon>
        <taxon>Endopterygota</taxon>
        <taxon>Lepidoptera</taxon>
        <taxon>Glossata</taxon>
        <taxon>Ditrysia</taxon>
        <taxon>Papilionoidea</taxon>
        <taxon>Pieridae</taxon>
        <taxon>Dismorphiinae</taxon>
        <taxon>Leptidea</taxon>
    </lineage>
</organism>
<evidence type="ECO:0000256" key="1">
    <source>
        <dbReference type="ARBA" id="ARBA00004613"/>
    </source>
</evidence>
<evidence type="ECO:0000256" key="3">
    <source>
        <dbReference type="ARBA" id="ARBA00022525"/>
    </source>
</evidence>
<reference evidence="5 6" key="1">
    <citation type="submission" date="2017-07" db="EMBL/GenBank/DDBJ databases">
        <authorList>
            <person name="Talla V."/>
            <person name="Backstrom N."/>
        </authorList>
    </citation>
    <scope>NUCLEOTIDE SEQUENCE [LARGE SCALE GENOMIC DNA]</scope>
</reference>
<evidence type="ECO:0000256" key="4">
    <source>
        <dbReference type="SAM" id="SignalP"/>
    </source>
</evidence>
<feature type="signal peptide" evidence="4">
    <location>
        <begin position="1"/>
        <end position="16"/>
    </location>
</feature>
<dbReference type="SUPFAM" id="SSF47565">
    <property type="entry name" value="Insect pheromone/odorant-binding proteins"/>
    <property type="match status" value="2"/>
</dbReference>
<comment type="subcellular location">
    <subcellularLocation>
        <location evidence="1">Secreted</location>
    </subcellularLocation>
</comment>
<proteinExistence type="inferred from homology"/>
<evidence type="ECO:0000256" key="2">
    <source>
        <dbReference type="ARBA" id="ARBA00008098"/>
    </source>
</evidence>
<keyword evidence="4" id="KW-0732">Signal</keyword>
<comment type="similarity">
    <text evidence="2">Belongs to the PBP/GOBP family.</text>
</comment>
<dbReference type="GO" id="GO:0005576">
    <property type="term" value="C:extracellular region"/>
    <property type="evidence" value="ECO:0007669"/>
    <property type="project" value="UniProtKB-SubCell"/>
</dbReference>
<dbReference type="PANTHER" id="PTHR21066:SF3">
    <property type="entry name" value="IP02236P"/>
    <property type="match status" value="1"/>
</dbReference>
<feature type="chain" id="PRO_5022885239" evidence="4">
    <location>
        <begin position="17"/>
        <end position="293"/>
    </location>
</feature>
<evidence type="ECO:0000313" key="6">
    <source>
        <dbReference type="Proteomes" id="UP000324832"/>
    </source>
</evidence>
<name>A0A5E4Q2K0_9NEOP</name>
<dbReference type="InterPro" id="IPR036728">
    <property type="entry name" value="PBP_GOBP_sf"/>
</dbReference>
<dbReference type="InterPro" id="IPR052295">
    <property type="entry name" value="Odorant-binding_protein"/>
</dbReference>
<sequence length="293" mass="32769">MFHVMAVFLFVLVVKADITSEVRSRGPTLKPISTCCDIPELGDPKPLSECSTPKLTGPCNDVQCVFEKSGFLIDKNRLNKDIYRGHLLKWLESHEEWRDAVHKAIRDCVDRDLRQYLDYPCKSYDVFTCTGIAMLKDVASQMPSGPPCGPPPVDKPFECCKIPPLFTNEELADCGIEKMSDGPSRGPPDCSKQVCMLKKYDLMNGDSVNKEAVAAFLKKYSEANGEFKGAVDKAIEVCLKDDLPGPSQLCEAEKIVACTFFETFANCPTWVKNDKCDKLKDHMDECLAKYNQN</sequence>
<dbReference type="PANTHER" id="PTHR21066">
    <property type="entry name" value="ODORANT-BINDING PROTEIN 59A-RELATED"/>
    <property type="match status" value="1"/>
</dbReference>
<dbReference type="Proteomes" id="UP000324832">
    <property type="component" value="Unassembled WGS sequence"/>
</dbReference>
<protein>
    <submittedName>
        <fullName evidence="5">Uncharacterized protein</fullName>
    </submittedName>
</protein>
<dbReference type="Gene3D" id="1.10.238.270">
    <property type="match status" value="2"/>
</dbReference>
<evidence type="ECO:0000313" key="5">
    <source>
        <dbReference type="EMBL" id="VVC91918.1"/>
    </source>
</evidence>
<dbReference type="AlphaFoldDB" id="A0A5E4Q2K0"/>
<accession>A0A5E4Q2K0</accession>
<dbReference type="GO" id="GO:0005549">
    <property type="term" value="F:odorant binding"/>
    <property type="evidence" value="ECO:0007669"/>
    <property type="project" value="InterPro"/>
</dbReference>
<dbReference type="EMBL" id="FZQP02001138">
    <property type="protein sequence ID" value="VVC91918.1"/>
    <property type="molecule type" value="Genomic_DNA"/>
</dbReference>
<gene>
    <name evidence="5" type="ORF">LSINAPIS_LOCUS4473</name>
</gene>
<keyword evidence="3" id="KW-0964">Secreted</keyword>
<keyword evidence="6" id="KW-1185">Reference proteome</keyword>